<comment type="caution">
    <text evidence="2">The sequence shown here is derived from an EMBL/GenBank/DDBJ whole genome shotgun (WGS) entry which is preliminary data.</text>
</comment>
<reference evidence="2 3" key="1">
    <citation type="journal article" date="2023" name="Plants (Basel)">
        <title>Bridging the Gap: Combining Genomics and Transcriptomics Approaches to Understand Stylosanthes scabra, an Orphan Legume from the Brazilian Caatinga.</title>
        <authorList>
            <person name="Ferreira-Neto J.R.C."/>
            <person name="da Silva M.D."/>
            <person name="Binneck E."/>
            <person name="de Melo N.F."/>
            <person name="da Silva R.H."/>
            <person name="de Melo A.L.T.M."/>
            <person name="Pandolfi V."/>
            <person name="Bustamante F.O."/>
            <person name="Brasileiro-Vidal A.C."/>
            <person name="Benko-Iseppon A.M."/>
        </authorList>
    </citation>
    <scope>NUCLEOTIDE SEQUENCE [LARGE SCALE GENOMIC DNA]</scope>
    <source>
        <tissue evidence="2">Leaves</tissue>
    </source>
</reference>
<dbReference type="Proteomes" id="UP001341840">
    <property type="component" value="Unassembled WGS sequence"/>
</dbReference>
<evidence type="ECO:0000313" key="2">
    <source>
        <dbReference type="EMBL" id="MED6186717.1"/>
    </source>
</evidence>
<feature type="region of interest" description="Disordered" evidence="1">
    <location>
        <begin position="86"/>
        <end position="116"/>
    </location>
</feature>
<feature type="region of interest" description="Disordered" evidence="1">
    <location>
        <begin position="1"/>
        <end position="46"/>
    </location>
</feature>
<dbReference type="EMBL" id="JASCZI010182005">
    <property type="protein sequence ID" value="MED6186717.1"/>
    <property type="molecule type" value="Genomic_DNA"/>
</dbReference>
<keyword evidence="3" id="KW-1185">Reference proteome</keyword>
<organism evidence="2 3">
    <name type="scientific">Stylosanthes scabra</name>
    <dbReference type="NCBI Taxonomy" id="79078"/>
    <lineage>
        <taxon>Eukaryota</taxon>
        <taxon>Viridiplantae</taxon>
        <taxon>Streptophyta</taxon>
        <taxon>Embryophyta</taxon>
        <taxon>Tracheophyta</taxon>
        <taxon>Spermatophyta</taxon>
        <taxon>Magnoliopsida</taxon>
        <taxon>eudicotyledons</taxon>
        <taxon>Gunneridae</taxon>
        <taxon>Pentapetalae</taxon>
        <taxon>rosids</taxon>
        <taxon>fabids</taxon>
        <taxon>Fabales</taxon>
        <taxon>Fabaceae</taxon>
        <taxon>Papilionoideae</taxon>
        <taxon>50 kb inversion clade</taxon>
        <taxon>dalbergioids sensu lato</taxon>
        <taxon>Dalbergieae</taxon>
        <taxon>Pterocarpus clade</taxon>
        <taxon>Stylosanthes</taxon>
    </lineage>
</organism>
<name>A0ABU6WN27_9FABA</name>
<evidence type="ECO:0000313" key="3">
    <source>
        <dbReference type="Proteomes" id="UP001341840"/>
    </source>
</evidence>
<sequence length="116" mass="12865">MNIMFHKPNSNCSSRDDDSKDSSYNPSQEDSSSDDENVVHNIPSPKYAKIKKKILEDGDGFIQHVSHGGVDMGFLGEVEVNVVYDTLDAGAESDGDDDWHSEEMKTPPNSDDEQDE</sequence>
<evidence type="ECO:0000256" key="1">
    <source>
        <dbReference type="SAM" id="MobiDB-lite"/>
    </source>
</evidence>
<proteinExistence type="predicted"/>
<accession>A0ABU6WN27</accession>
<feature type="compositionally biased region" description="Acidic residues" evidence="1">
    <location>
        <begin position="91"/>
        <end position="100"/>
    </location>
</feature>
<protein>
    <submittedName>
        <fullName evidence="2">Uncharacterized protein</fullName>
    </submittedName>
</protein>
<gene>
    <name evidence="2" type="ORF">PIB30_069436</name>
</gene>